<evidence type="ECO:0000313" key="2">
    <source>
        <dbReference type="EMBL" id="MFD1701586.1"/>
    </source>
</evidence>
<organism evidence="2 3">
    <name type="scientific">Methylopila henanensis</name>
    <dbReference type="NCBI Taxonomy" id="873516"/>
    <lineage>
        <taxon>Bacteria</taxon>
        <taxon>Pseudomonadati</taxon>
        <taxon>Pseudomonadota</taxon>
        <taxon>Alphaproteobacteria</taxon>
        <taxon>Hyphomicrobiales</taxon>
        <taxon>Methylopilaceae</taxon>
        <taxon>Methylopila</taxon>
    </lineage>
</organism>
<protein>
    <submittedName>
        <fullName evidence="2">ImuA family protein</fullName>
    </submittedName>
</protein>
<feature type="coiled-coil region" evidence="1">
    <location>
        <begin position="8"/>
        <end position="35"/>
    </location>
</feature>
<name>A0ABW4K363_9HYPH</name>
<gene>
    <name evidence="2" type="ORF">ACFSCV_01075</name>
</gene>
<dbReference type="Proteomes" id="UP001597308">
    <property type="component" value="Unassembled WGS sequence"/>
</dbReference>
<dbReference type="InterPro" id="IPR017026">
    <property type="entry name" value="ImuA"/>
</dbReference>
<accession>A0ABW4K363</accession>
<dbReference type="EMBL" id="JBHUER010000001">
    <property type="protein sequence ID" value="MFD1701586.1"/>
    <property type="molecule type" value="Genomic_DNA"/>
</dbReference>
<keyword evidence="3" id="KW-1185">Reference proteome</keyword>
<reference evidence="3" key="1">
    <citation type="journal article" date="2019" name="Int. J. Syst. Evol. Microbiol.">
        <title>The Global Catalogue of Microorganisms (GCM) 10K type strain sequencing project: providing services to taxonomists for standard genome sequencing and annotation.</title>
        <authorList>
            <consortium name="The Broad Institute Genomics Platform"/>
            <consortium name="The Broad Institute Genome Sequencing Center for Infectious Disease"/>
            <person name="Wu L."/>
            <person name="Ma J."/>
        </authorList>
    </citation>
    <scope>NUCLEOTIDE SEQUENCE [LARGE SCALE GENOMIC DNA]</scope>
    <source>
        <strain evidence="3">KCTC 23707</strain>
    </source>
</reference>
<evidence type="ECO:0000256" key="1">
    <source>
        <dbReference type="SAM" id="Coils"/>
    </source>
</evidence>
<comment type="caution">
    <text evidence="2">The sequence shown here is derived from an EMBL/GenBank/DDBJ whole genome shotgun (WGS) entry which is preliminary data.</text>
</comment>
<dbReference type="InterPro" id="IPR027417">
    <property type="entry name" value="P-loop_NTPase"/>
</dbReference>
<dbReference type="SUPFAM" id="SSF52540">
    <property type="entry name" value="P-loop containing nucleoside triphosphate hydrolases"/>
    <property type="match status" value="1"/>
</dbReference>
<dbReference type="RefSeq" id="WP_378796149.1">
    <property type="nucleotide sequence ID" value="NZ_JBHUER010000001.1"/>
</dbReference>
<dbReference type="Gene3D" id="3.40.50.300">
    <property type="entry name" value="P-loop containing nucleotide triphosphate hydrolases"/>
    <property type="match status" value="1"/>
</dbReference>
<dbReference type="PIRSF" id="PIRSF034285">
    <property type="entry name" value="UCP034285"/>
    <property type="match status" value="1"/>
</dbReference>
<proteinExistence type="predicted"/>
<evidence type="ECO:0000313" key="3">
    <source>
        <dbReference type="Proteomes" id="UP001597308"/>
    </source>
</evidence>
<keyword evidence="1" id="KW-0175">Coiled coil</keyword>
<sequence length="278" mass="28911">MNRDCYRNKRETKMLAAHENALARLRKDVAALERGACRRGGASFRLGLPPLDAALGGGLARGVLHEVYARGQQDAVAAAGFGLGVALRAADGRALVWARQDLLDVEAGALYGDGLAAFGADPKRLLVVRARDPTGVLRAAAEAARCAAVGAAVIEIWGEPKTLDLNASRRLALAAGASGVTVVMIRLGAKQPAPSAATSRWSVAAAASAPLEANAPGRPAFEAALLRHRAGVGPRTWLLEWDRDRASFEPAPLSRFVVSVPARGPGAADAGAPWRRAG</sequence>